<evidence type="ECO:0000256" key="2">
    <source>
        <dbReference type="SAM" id="SignalP"/>
    </source>
</evidence>
<dbReference type="Pfam" id="PF00328">
    <property type="entry name" value="His_Phos_2"/>
    <property type="match status" value="2"/>
</dbReference>
<keyword evidence="2" id="KW-0732">Signal</keyword>
<dbReference type="PANTHER" id="PTHR11567:SF135">
    <property type="entry name" value="GLUCOSE-1-PHOSPHATASE"/>
    <property type="match status" value="1"/>
</dbReference>
<dbReference type="InterPro" id="IPR033379">
    <property type="entry name" value="Acid_Pase_AS"/>
</dbReference>
<dbReference type="PANTHER" id="PTHR11567">
    <property type="entry name" value="ACID PHOSPHATASE-RELATED"/>
    <property type="match status" value="1"/>
</dbReference>
<protein>
    <submittedName>
        <fullName evidence="3">(apollo) hypothetical protein</fullName>
    </submittedName>
</protein>
<dbReference type="GO" id="GO:0050308">
    <property type="term" value="F:sugar-phosphatase activity"/>
    <property type="evidence" value="ECO:0007669"/>
    <property type="project" value="TreeGrafter"/>
</dbReference>
<gene>
    <name evidence="3" type="ORF">PAPOLLO_LOCUS3902</name>
</gene>
<dbReference type="PROSITE" id="PS00778">
    <property type="entry name" value="HIS_ACID_PHOSPHAT_2"/>
    <property type="match status" value="1"/>
</dbReference>
<sequence length="399" mass="45904">MAESLLFIFLTFLIILSVNVNCFKLQQVLILSRHSLRAPLTANLKNTSPHKWPKWNYEHGHLTDKGALLESYMGEYFIEWLNQQRLLSLECPTADDLFVYANTKQRTRESANAFVRGAFKSCNISAYSINSEKMDPVFNPIIRDTTEETKRKIIAEMENKLSELHLDEAYTYLSEILDLKNSDICKSELFCDFLQAKNEIVYVIGQEPHIVGPLATSNNVMDAFIMSYYEGMANEDVAWGKINKAEQWTLLSEIIRENQNVRFNSSTLGRNVAKPLLKYIKGVFNQIPPRKVTVLFGHDSNLNSVMAALGLKHYELPNHYEATPPGGKIVFQKWYDEKKNRHLLKISYVYQTIDQIRNASHLSTNNPPFWVDLELSNCSGDKDGFCPWKKFQKILTTIN</sequence>
<evidence type="ECO:0000256" key="1">
    <source>
        <dbReference type="ARBA" id="ARBA00000032"/>
    </source>
</evidence>
<evidence type="ECO:0000313" key="3">
    <source>
        <dbReference type="EMBL" id="CAG4948993.1"/>
    </source>
</evidence>
<organism evidence="3 4">
    <name type="scientific">Parnassius apollo</name>
    <name type="common">Apollo butterfly</name>
    <name type="synonym">Papilio apollo</name>
    <dbReference type="NCBI Taxonomy" id="110799"/>
    <lineage>
        <taxon>Eukaryota</taxon>
        <taxon>Metazoa</taxon>
        <taxon>Ecdysozoa</taxon>
        <taxon>Arthropoda</taxon>
        <taxon>Hexapoda</taxon>
        <taxon>Insecta</taxon>
        <taxon>Pterygota</taxon>
        <taxon>Neoptera</taxon>
        <taxon>Endopterygota</taxon>
        <taxon>Lepidoptera</taxon>
        <taxon>Glossata</taxon>
        <taxon>Ditrysia</taxon>
        <taxon>Papilionoidea</taxon>
        <taxon>Papilionidae</taxon>
        <taxon>Parnassiinae</taxon>
        <taxon>Parnassini</taxon>
        <taxon>Parnassius</taxon>
        <taxon>Parnassius</taxon>
    </lineage>
</organism>
<comment type="caution">
    <text evidence="3">The sequence shown here is derived from an EMBL/GenBank/DDBJ whole genome shotgun (WGS) entry which is preliminary data.</text>
</comment>
<dbReference type="CDD" id="cd07061">
    <property type="entry name" value="HP_HAP_like"/>
    <property type="match status" value="1"/>
</dbReference>
<evidence type="ECO:0000313" key="4">
    <source>
        <dbReference type="Proteomes" id="UP000691718"/>
    </source>
</evidence>
<proteinExistence type="predicted"/>
<dbReference type="Proteomes" id="UP000691718">
    <property type="component" value="Unassembled WGS sequence"/>
</dbReference>
<keyword evidence="4" id="KW-1185">Reference proteome</keyword>
<dbReference type="InterPro" id="IPR000560">
    <property type="entry name" value="His_Pase_clade-2"/>
</dbReference>
<name>A0A8S3WAB6_PARAO</name>
<dbReference type="AlphaFoldDB" id="A0A8S3WAB6"/>
<comment type="catalytic activity">
    <reaction evidence="1">
        <text>a phosphate monoester + H2O = an alcohol + phosphate</text>
        <dbReference type="Rhea" id="RHEA:15017"/>
        <dbReference type="ChEBI" id="CHEBI:15377"/>
        <dbReference type="ChEBI" id="CHEBI:30879"/>
        <dbReference type="ChEBI" id="CHEBI:43474"/>
        <dbReference type="ChEBI" id="CHEBI:67140"/>
        <dbReference type="EC" id="3.1.3.2"/>
    </reaction>
</comment>
<dbReference type="GO" id="GO:0003993">
    <property type="term" value="F:acid phosphatase activity"/>
    <property type="evidence" value="ECO:0007669"/>
    <property type="project" value="UniProtKB-EC"/>
</dbReference>
<dbReference type="NCBIfam" id="NF007553">
    <property type="entry name" value="PRK10173.1"/>
    <property type="match status" value="1"/>
</dbReference>
<dbReference type="OrthoDB" id="75078at2759"/>
<dbReference type="EMBL" id="CAJQZP010000220">
    <property type="protein sequence ID" value="CAG4948993.1"/>
    <property type="molecule type" value="Genomic_DNA"/>
</dbReference>
<reference evidence="3" key="1">
    <citation type="submission" date="2021-04" db="EMBL/GenBank/DDBJ databases">
        <authorList>
            <person name="Tunstrom K."/>
        </authorList>
    </citation>
    <scope>NUCLEOTIDE SEQUENCE</scope>
</reference>
<feature type="signal peptide" evidence="2">
    <location>
        <begin position="1"/>
        <end position="22"/>
    </location>
</feature>
<accession>A0A8S3WAB6</accession>
<dbReference type="InterPro" id="IPR050645">
    <property type="entry name" value="Histidine_acid_phosphatase"/>
</dbReference>
<feature type="chain" id="PRO_5035850617" evidence="2">
    <location>
        <begin position="23"/>
        <end position="399"/>
    </location>
</feature>